<organism evidence="3 4">
    <name type="scientific">Letharia lupina</name>
    <dbReference type="NCBI Taxonomy" id="560253"/>
    <lineage>
        <taxon>Eukaryota</taxon>
        <taxon>Fungi</taxon>
        <taxon>Dikarya</taxon>
        <taxon>Ascomycota</taxon>
        <taxon>Pezizomycotina</taxon>
        <taxon>Lecanoromycetes</taxon>
        <taxon>OSLEUM clade</taxon>
        <taxon>Lecanoromycetidae</taxon>
        <taxon>Lecanorales</taxon>
        <taxon>Lecanorineae</taxon>
        <taxon>Parmeliaceae</taxon>
        <taxon>Letharia</taxon>
    </lineage>
</organism>
<keyword evidence="4" id="KW-1185">Reference proteome</keyword>
<feature type="compositionally biased region" description="Basic and acidic residues" evidence="1">
    <location>
        <begin position="14"/>
        <end position="23"/>
    </location>
</feature>
<proteinExistence type="predicted"/>
<protein>
    <submittedName>
        <fullName evidence="3">Uncharacterized protein</fullName>
    </submittedName>
</protein>
<feature type="transmembrane region" description="Helical" evidence="2">
    <location>
        <begin position="264"/>
        <end position="284"/>
    </location>
</feature>
<sequence length="396" mass="44900">MGKPMPPKPLPGVYRDDPNRDDAASTSSAVLMDDMDYPDSDLPAYEDVPATPRPTPARNQEAQSYLIHPTLPASHISRDETTMTTHWPLYSQDAKFLTEMLKDQAKYPPTFTARMVGTHSETTRKKDSKEKVTVTDFDVRLDMTHLLIPGPNTPASLVRQDLDVPLPQSKAHRGNRTQSDCPQESAPDADTYIQSYISSPFSVRSFTLDRRIVYHDSAALEAFITSLVGSTNYRGHLKVTFPITHNRVTVYSPCWQNDYREKLWLRWMFYLTFFWIISWPYLWFMTRRWEVVTAVFPYSCAPECGNRRFVTKSEEAFYKEWKSSIRRAVVGKKQGWIDEEYKLATEEAISEAGPDGLSRIPSTGNATADGALGFLRQAVNAGRDVAMAGGWGADSW</sequence>
<dbReference type="Proteomes" id="UP000593566">
    <property type="component" value="Unassembled WGS sequence"/>
</dbReference>
<feature type="compositionally biased region" description="Pro residues" evidence="1">
    <location>
        <begin position="1"/>
        <end position="10"/>
    </location>
</feature>
<evidence type="ECO:0000256" key="2">
    <source>
        <dbReference type="SAM" id="Phobius"/>
    </source>
</evidence>
<comment type="caution">
    <text evidence="3">The sequence shown here is derived from an EMBL/GenBank/DDBJ whole genome shotgun (WGS) entry which is preliminary data.</text>
</comment>
<dbReference type="RefSeq" id="XP_037152401.1">
    <property type="nucleotide sequence ID" value="XM_037292039.1"/>
</dbReference>
<accession>A0A8H6FC89</accession>
<evidence type="ECO:0000256" key="1">
    <source>
        <dbReference type="SAM" id="MobiDB-lite"/>
    </source>
</evidence>
<keyword evidence="2" id="KW-0472">Membrane</keyword>
<dbReference type="EMBL" id="JACCJB010000011">
    <property type="protein sequence ID" value="KAF6223055.1"/>
    <property type="molecule type" value="Genomic_DNA"/>
</dbReference>
<gene>
    <name evidence="3" type="ORF">HO133_001107</name>
</gene>
<dbReference type="GeneID" id="59329525"/>
<dbReference type="PANTHER" id="PTHR37848:SF1">
    <property type="entry name" value="SUN DOMAIN-CONTAINING PROTEIN"/>
    <property type="match status" value="1"/>
</dbReference>
<name>A0A8H6FC89_9LECA</name>
<reference evidence="3 4" key="1">
    <citation type="journal article" date="2020" name="Genomics">
        <title>Complete, high-quality genomes from long-read metagenomic sequencing of two wolf lichen thalli reveals enigmatic genome architecture.</title>
        <authorList>
            <person name="McKenzie S.K."/>
            <person name="Walston R.F."/>
            <person name="Allen J.L."/>
        </authorList>
    </citation>
    <scope>NUCLEOTIDE SEQUENCE [LARGE SCALE GENOMIC DNA]</scope>
    <source>
        <strain evidence="3">WasteWater1</strain>
    </source>
</reference>
<dbReference type="PANTHER" id="PTHR37848">
    <property type="entry name" value="EXPRESSED PROTEIN"/>
    <property type="match status" value="1"/>
</dbReference>
<dbReference type="AlphaFoldDB" id="A0A8H6FC89"/>
<keyword evidence="2" id="KW-0812">Transmembrane</keyword>
<evidence type="ECO:0000313" key="3">
    <source>
        <dbReference type="EMBL" id="KAF6223055.1"/>
    </source>
</evidence>
<keyword evidence="2" id="KW-1133">Transmembrane helix</keyword>
<feature type="region of interest" description="Disordered" evidence="1">
    <location>
        <begin position="1"/>
        <end position="58"/>
    </location>
</feature>
<evidence type="ECO:0000313" key="4">
    <source>
        <dbReference type="Proteomes" id="UP000593566"/>
    </source>
</evidence>